<gene>
    <name evidence="1" type="ORF">FIV39_30565</name>
</gene>
<comment type="caution">
    <text evidence="1">The sequence shown here is derived from an EMBL/GenBank/DDBJ whole genome shotgun (WGS) entry which is preliminary data.</text>
</comment>
<evidence type="ECO:0000313" key="1">
    <source>
        <dbReference type="EMBL" id="TWR54765.1"/>
    </source>
</evidence>
<evidence type="ECO:0008006" key="3">
    <source>
        <dbReference type="Google" id="ProtNLM"/>
    </source>
</evidence>
<dbReference type="AlphaFoldDB" id="A0A5C5NNS3"/>
<dbReference type="OrthoDB" id="8768428at2"/>
<reference evidence="1 2" key="1">
    <citation type="submission" date="2019-06" db="EMBL/GenBank/DDBJ databases">
        <title>Pseudomonas bimorpha sp. nov. isolated from bovine raw milk and skim milk concentrate.</title>
        <authorList>
            <person name="Hofmann K."/>
            <person name="Huptas C."/>
            <person name="Doll E."/>
            <person name="Scherer S."/>
            <person name="Wenning M."/>
        </authorList>
    </citation>
    <scope>NUCLEOTIDE SEQUENCE [LARGE SCALE GENOMIC DNA]</scope>
    <source>
        <strain evidence="1 2">DSM 17515</strain>
    </source>
</reference>
<organism evidence="1 2">
    <name type="scientific">Pseudomonas grimontii</name>
    <dbReference type="NCBI Taxonomy" id="129847"/>
    <lineage>
        <taxon>Bacteria</taxon>
        <taxon>Pseudomonadati</taxon>
        <taxon>Pseudomonadota</taxon>
        <taxon>Gammaproteobacteria</taxon>
        <taxon>Pseudomonadales</taxon>
        <taxon>Pseudomonadaceae</taxon>
        <taxon>Pseudomonas</taxon>
    </lineage>
</organism>
<dbReference type="EMBL" id="VFES01000033">
    <property type="protein sequence ID" value="TWR54765.1"/>
    <property type="molecule type" value="Genomic_DNA"/>
</dbReference>
<evidence type="ECO:0000313" key="2">
    <source>
        <dbReference type="Proteomes" id="UP000317267"/>
    </source>
</evidence>
<protein>
    <recommendedName>
        <fullName evidence="3">Integrase</fullName>
    </recommendedName>
</protein>
<proteinExistence type="predicted"/>
<dbReference type="Proteomes" id="UP000317267">
    <property type="component" value="Unassembled WGS sequence"/>
</dbReference>
<dbReference type="RefSeq" id="WP_143513852.1">
    <property type="nucleotide sequence ID" value="NZ_FNKM01000002.1"/>
</dbReference>
<sequence length="680" mass="77649">MKMPRNINIRVESTLEYIPNLPLDVWPPDAKFPIIRDKYGKTISIYSATIWDLTAWSATSSIINFNDPSQPGFKVKNCEFNGGKLREICAWWLYGYHPVGTAATLKARFGKIYKLVEACSSYGLKITELNSNLTILDKISKQLAPSSIPSVISLLHGLYENRSFLGFVILEPKQIARLSSISNDHAVRQTPYIPPRIWEYQVRRLRLFLEEFVDNSGNIENCFHHCLEVYQRFYGLDACYGNRKGLGTAFGSRMYKDHRKYLLGGKFSDVLKLYGLTTLFRNWLIDDDAELDSGGKGVTLLTSLFTMAQQIGLAYLLNFSMMRYREASELRSDCLSYVDDNQFGRLWLVSGETTKIYHDSDARWVVSPSVKIVITAMSLIAKLRMHCACQDRKVPFNLALGVNPYIINRSYEPWSKRVGVEMDMDKRPCYFSYMEVISSHPKLFDPREITIQENDFELARLVTPSINQERFSVGKIWEFTWHQLRRTGAVNMHASNMVTDESAQQQLKHLSRNQSLYYRQGYSNVALNEDAKAEYVKAMYDVQVSGALNFLHDRYISPYGVKRKLEMLSPISERDYKSLMIAARSGELSWRDVLLGVCTHRGTCQYGGVENIIKCGGGVDNTPCAHLLVDTEKKSIMKKLESVIQSRKLSATEGSPYAQSLEAQHSAIQNMLRIIKTVEM</sequence>
<name>A0A5C5NNS3_9PSED</name>
<accession>A0A5C5NNS3</accession>